<gene>
    <name evidence="2" type="ORF">PMIN01_01078</name>
</gene>
<dbReference type="OrthoDB" id="10625116at2759"/>
<protein>
    <submittedName>
        <fullName evidence="2">Uncharacterized protein</fullName>
    </submittedName>
</protein>
<dbReference type="Proteomes" id="UP000756921">
    <property type="component" value="Unassembled WGS sequence"/>
</dbReference>
<evidence type="ECO:0000256" key="1">
    <source>
        <dbReference type="SAM" id="MobiDB-lite"/>
    </source>
</evidence>
<dbReference type="EMBL" id="WJXW01000001">
    <property type="protein sequence ID" value="KAF9741539.1"/>
    <property type="molecule type" value="Genomic_DNA"/>
</dbReference>
<feature type="compositionally biased region" description="Basic residues" evidence="1">
    <location>
        <begin position="179"/>
        <end position="189"/>
    </location>
</feature>
<keyword evidence="3" id="KW-1185">Reference proteome</keyword>
<accession>A0A9P6GU03</accession>
<dbReference type="AlphaFoldDB" id="A0A9P6GU03"/>
<feature type="compositionally biased region" description="Basic and acidic residues" evidence="1">
    <location>
        <begin position="90"/>
        <end position="99"/>
    </location>
</feature>
<comment type="caution">
    <text evidence="2">The sequence shown here is derived from an EMBL/GenBank/DDBJ whole genome shotgun (WGS) entry which is preliminary data.</text>
</comment>
<reference evidence="2" key="1">
    <citation type="journal article" date="2020" name="Mol. Plant Microbe Interact.">
        <title>Genome Sequence of the Biocontrol Agent Coniothyrium minitans strain Conio (IMI 134523).</title>
        <authorList>
            <person name="Patel D."/>
            <person name="Shittu T.A."/>
            <person name="Baroncelli R."/>
            <person name="Muthumeenakshi S."/>
            <person name="Osborne T.H."/>
            <person name="Janganan T.K."/>
            <person name="Sreenivasaprasad S."/>
        </authorList>
    </citation>
    <scope>NUCLEOTIDE SEQUENCE</scope>
    <source>
        <strain evidence="2">Conio</strain>
    </source>
</reference>
<name>A0A9P6GU03_9PLEO</name>
<sequence length="537" mass="57771">MPCRSRSRYGIAIQQAVRGGRAAAIPSEVHSSAPGHVSARLASALKACNRTVRSSFDGEEGVLFLGRLVTASAYRSRLDRFLSGRRNRGRREMDKESRGPVRMVASTSSWSDATVHCRARARGRRPSGVGEDDSGLGHNTQRATGRPTLDSGQYTVGFTAPEERGGRGGGGTDRSASAGRRRRNPHSIHGRPQPEEEQSNRPLSHSPSAKTTPAARSQRPLLHSNRRRQHGGPRAAQSCVNAMAFPGRGVVWAPCRAWSTRDACTTRTAKQHADFSHCNYSTLEPQETRRQEAAPRHLQQPVTAVPGGTGHGHAHGAVAASASTVDTHVASIDRTPASQGRWLHRQCIRKVAPQQHGSPADGARPVPNSVLWYLPTPGSARERGCWRQNAHNAAMDHAVGCAVGTGRSKFHAPWEFYDVTQQPAAPFAARLANRIQILRHRLSTPGYLPTPPPLALSLQPAAALGDDTAVYLPDCDNAFVSVPRRLGVGPPTVPADMTAYAAVGISTRTAQMATLHIDLINTGLMSRTPPPFRCAST</sequence>
<feature type="region of interest" description="Disordered" evidence="1">
    <location>
        <begin position="88"/>
        <end position="236"/>
    </location>
</feature>
<feature type="compositionally biased region" description="Polar residues" evidence="1">
    <location>
        <begin position="200"/>
        <end position="215"/>
    </location>
</feature>
<evidence type="ECO:0000313" key="3">
    <source>
        <dbReference type="Proteomes" id="UP000756921"/>
    </source>
</evidence>
<proteinExistence type="predicted"/>
<organism evidence="2 3">
    <name type="scientific">Paraphaeosphaeria minitans</name>
    <dbReference type="NCBI Taxonomy" id="565426"/>
    <lineage>
        <taxon>Eukaryota</taxon>
        <taxon>Fungi</taxon>
        <taxon>Dikarya</taxon>
        <taxon>Ascomycota</taxon>
        <taxon>Pezizomycotina</taxon>
        <taxon>Dothideomycetes</taxon>
        <taxon>Pleosporomycetidae</taxon>
        <taxon>Pleosporales</taxon>
        <taxon>Massarineae</taxon>
        <taxon>Didymosphaeriaceae</taxon>
        <taxon>Paraphaeosphaeria</taxon>
    </lineage>
</organism>
<evidence type="ECO:0000313" key="2">
    <source>
        <dbReference type="EMBL" id="KAF9741539.1"/>
    </source>
</evidence>